<dbReference type="SMART" id="SM01332">
    <property type="entry name" value="Cyclin_C"/>
    <property type="match status" value="1"/>
</dbReference>
<organism evidence="7 8">
    <name type="scientific">Nadsonia fulvescens var. elongata DSM 6958</name>
    <dbReference type="NCBI Taxonomy" id="857566"/>
    <lineage>
        <taxon>Eukaryota</taxon>
        <taxon>Fungi</taxon>
        <taxon>Dikarya</taxon>
        <taxon>Ascomycota</taxon>
        <taxon>Saccharomycotina</taxon>
        <taxon>Dipodascomycetes</taxon>
        <taxon>Dipodascales</taxon>
        <taxon>Dipodascales incertae sedis</taxon>
        <taxon>Nadsonia</taxon>
    </lineage>
</organism>
<dbReference type="AlphaFoldDB" id="A0A1E3PR36"/>
<dbReference type="STRING" id="857566.A0A1E3PR36"/>
<dbReference type="InterPro" id="IPR039361">
    <property type="entry name" value="Cyclin"/>
</dbReference>
<comment type="similarity">
    <text evidence="4">Belongs to the cyclin family.</text>
</comment>
<keyword evidence="2 4" id="KW-0195">Cyclin</keyword>
<dbReference type="InterPro" id="IPR046965">
    <property type="entry name" value="Cyclin_A/B-like"/>
</dbReference>
<dbReference type="InterPro" id="IPR013763">
    <property type="entry name" value="Cyclin-like_dom"/>
</dbReference>
<dbReference type="SMART" id="SM00385">
    <property type="entry name" value="CYCLIN"/>
    <property type="match status" value="2"/>
</dbReference>
<dbReference type="OrthoDB" id="5590282at2759"/>
<gene>
    <name evidence="7" type="ORF">NADFUDRAFT_29601</name>
</gene>
<feature type="domain" description="Cyclin-like" evidence="5">
    <location>
        <begin position="43"/>
        <end position="127"/>
    </location>
</feature>
<proteinExistence type="inferred from homology"/>
<dbReference type="CDD" id="cd20512">
    <property type="entry name" value="CYCLIN_CLBs_yeast_rpt2"/>
    <property type="match status" value="1"/>
</dbReference>
<dbReference type="InterPro" id="IPR006671">
    <property type="entry name" value="Cyclin_N"/>
</dbReference>
<evidence type="ECO:0000256" key="3">
    <source>
        <dbReference type="ARBA" id="ARBA00023306"/>
    </source>
</evidence>
<dbReference type="InterPro" id="IPR036915">
    <property type="entry name" value="Cyclin-like_sf"/>
</dbReference>
<evidence type="ECO:0000256" key="2">
    <source>
        <dbReference type="ARBA" id="ARBA00023127"/>
    </source>
</evidence>
<name>A0A1E3PR36_9ASCO</name>
<evidence type="ECO:0000256" key="4">
    <source>
        <dbReference type="RuleBase" id="RU000383"/>
    </source>
</evidence>
<evidence type="ECO:0000313" key="8">
    <source>
        <dbReference type="Proteomes" id="UP000095009"/>
    </source>
</evidence>
<feature type="domain" description="Cyclin-like" evidence="5">
    <location>
        <begin position="140"/>
        <end position="222"/>
    </location>
</feature>
<evidence type="ECO:0000313" key="7">
    <source>
        <dbReference type="EMBL" id="ODQ67704.1"/>
    </source>
</evidence>
<dbReference type="PROSITE" id="PS00292">
    <property type="entry name" value="CYCLINS"/>
    <property type="match status" value="1"/>
</dbReference>
<keyword evidence="1" id="KW-0132">Cell division</keyword>
<feature type="domain" description="Cyclin C-terminal" evidence="6">
    <location>
        <begin position="136"/>
        <end position="251"/>
    </location>
</feature>
<sequence>MVSEYAVEIFDYLYSLETKYMPNPRYMDDQSDLDWKMRGVLVDWLVEVHTKFRLLPETLFLAVNIVDRFMSVRVITLEKVQLVGIASMIIAAKIEEVFAPSVQNYVYIADNGYEQKEVLKAEKCILEVLNFDFSYPNPMNFLRRISKADNYDVQTRTIAKYLLEIGLVDHRLMPYKTSKVAAASMYMARMMLKRGDWNDNLVHYSGDYTESDLIDVVNALLSYLTEPVTHEAFFKKYASKRFLKASIIARKWAHETVGAGANAEGW</sequence>
<dbReference type="InterPro" id="IPR004367">
    <property type="entry name" value="Cyclin_C-dom"/>
</dbReference>
<dbReference type="GO" id="GO:0016538">
    <property type="term" value="F:cyclin-dependent protein serine/threonine kinase regulator activity"/>
    <property type="evidence" value="ECO:0007669"/>
    <property type="project" value="InterPro"/>
</dbReference>
<dbReference type="PIRSF" id="PIRSF001771">
    <property type="entry name" value="Cyclin_A_B_D_E"/>
    <property type="match status" value="1"/>
</dbReference>
<dbReference type="GO" id="GO:0044772">
    <property type="term" value="P:mitotic cell cycle phase transition"/>
    <property type="evidence" value="ECO:0007669"/>
    <property type="project" value="InterPro"/>
</dbReference>
<evidence type="ECO:0000259" key="6">
    <source>
        <dbReference type="SMART" id="SM01332"/>
    </source>
</evidence>
<dbReference type="SUPFAM" id="SSF47954">
    <property type="entry name" value="Cyclin-like"/>
    <property type="match status" value="2"/>
</dbReference>
<accession>A0A1E3PR36</accession>
<dbReference type="Pfam" id="PF02984">
    <property type="entry name" value="Cyclin_C"/>
    <property type="match status" value="1"/>
</dbReference>
<dbReference type="PANTHER" id="PTHR10177">
    <property type="entry name" value="CYCLINS"/>
    <property type="match status" value="1"/>
</dbReference>
<protein>
    <submittedName>
        <fullName evidence="7">Uncharacterized protein</fullName>
    </submittedName>
</protein>
<dbReference type="Pfam" id="PF00134">
    <property type="entry name" value="Cyclin_N"/>
    <property type="match status" value="1"/>
</dbReference>
<keyword evidence="3" id="KW-0131">Cell cycle</keyword>
<dbReference type="InterPro" id="IPR048258">
    <property type="entry name" value="Cyclins_cyclin-box"/>
</dbReference>
<dbReference type="FunFam" id="1.10.472.10:FF:000001">
    <property type="entry name" value="G2/mitotic-specific cyclin"/>
    <property type="match status" value="1"/>
</dbReference>
<dbReference type="EMBL" id="KV454406">
    <property type="protein sequence ID" value="ODQ67704.1"/>
    <property type="molecule type" value="Genomic_DNA"/>
</dbReference>
<keyword evidence="8" id="KW-1185">Reference proteome</keyword>
<reference evidence="7 8" key="1">
    <citation type="journal article" date="2016" name="Proc. Natl. Acad. Sci. U.S.A.">
        <title>Comparative genomics of biotechnologically important yeasts.</title>
        <authorList>
            <person name="Riley R."/>
            <person name="Haridas S."/>
            <person name="Wolfe K.H."/>
            <person name="Lopes M.R."/>
            <person name="Hittinger C.T."/>
            <person name="Goeker M."/>
            <person name="Salamov A.A."/>
            <person name="Wisecaver J.H."/>
            <person name="Long T.M."/>
            <person name="Calvey C.H."/>
            <person name="Aerts A.L."/>
            <person name="Barry K.W."/>
            <person name="Choi C."/>
            <person name="Clum A."/>
            <person name="Coughlan A.Y."/>
            <person name="Deshpande S."/>
            <person name="Douglass A.P."/>
            <person name="Hanson S.J."/>
            <person name="Klenk H.-P."/>
            <person name="LaButti K.M."/>
            <person name="Lapidus A."/>
            <person name="Lindquist E.A."/>
            <person name="Lipzen A.M."/>
            <person name="Meier-Kolthoff J.P."/>
            <person name="Ohm R.A."/>
            <person name="Otillar R.P."/>
            <person name="Pangilinan J.L."/>
            <person name="Peng Y."/>
            <person name="Rokas A."/>
            <person name="Rosa C.A."/>
            <person name="Scheuner C."/>
            <person name="Sibirny A.A."/>
            <person name="Slot J.C."/>
            <person name="Stielow J.B."/>
            <person name="Sun H."/>
            <person name="Kurtzman C.P."/>
            <person name="Blackwell M."/>
            <person name="Grigoriev I.V."/>
            <person name="Jeffries T.W."/>
        </authorList>
    </citation>
    <scope>NUCLEOTIDE SEQUENCE [LARGE SCALE GENOMIC DNA]</scope>
    <source>
        <strain evidence="7 8">DSM 6958</strain>
    </source>
</reference>
<evidence type="ECO:0000256" key="1">
    <source>
        <dbReference type="ARBA" id="ARBA00022618"/>
    </source>
</evidence>
<dbReference type="Gene3D" id="1.10.472.10">
    <property type="entry name" value="Cyclin-like"/>
    <property type="match status" value="2"/>
</dbReference>
<dbReference type="GO" id="GO:0051301">
    <property type="term" value="P:cell division"/>
    <property type="evidence" value="ECO:0007669"/>
    <property type="project" value="UniProtKB-KW"/>
</dbReference>
<dbReference type="Proteomes" id="UP000095009">
    <property type="component" value="Unassembled WGS sequence"/>
</dbReference>
<evidence type="ECO:0000259" key="5">
    <source>
        <dbReference type="SMART" id="SM00385"/>
    </source>
</evidence>